<dbReference type="InterPro" id="IPR026590">
    <property type="entry name" value="Ssirtuin_cat_dom"/>
</dbReference>
<keyword evidence="7" id="KW-1185">Reference proteome</keyword>
<organism evidence="6 7">
    <name type="scientific">Chloropicon roscoffensis</name>
    <dbReference type="NCBI Taxonomy" id="1461544"/>
    <lineage>
        <taxon>Eukaryota</taxon>
        <taxon>Viridiplantae</taxon>
        <taxon>Chlorophyta</taxon>
        <taxon>Chloropicophyceae</taxon>
        <taxon>Chloropicales</taxon>
        <taxon>Chloropicaceae</taxon>
        <taxon>Chloropicon</taxon>
    </lineage>
</organism>
<evidence type="ECO:0000256" key="2">
    <source>
        <dbReference type="ARBA" id="ARBA00023027"/>
    </source>
</evidence>
<dbReference type="Proteomes" id="UP001472866">
    <property type="component" value="Chromosome 04"/>
</dbReference>
<dbReference type="Gene3D" id="3.40.50.1220">
    <property type="entry name" value="TPP-binding domain"/>
    <property type="match status" value="1"/>
</dbReference>
<accession>A0AAX4P6E8</accession>
<keyword evidence="1" id="KW-0808">Transferase</keyword>
<dbReference type="GO" id="GO:0046872">
    <property type="term" value="F:metal ion binding"/>
    <property type="evidence" value="ECO:0007669"/>
    <property type="project" value="UniProtKB-KW"/>
</dbReference>
<feature type="active site" description="Proton acceptor" evidence="3">
    <location>
        <position position="176"/>
    </location>
</feature>
<dbReference type="InterPro" id="IPR026591">
    <property type="entry name" value="Sirtuin_cat_small_dom_sf"/>
</dbReference>
<evidence type="ECO:0000256" key="4">
    <source>
        <dbReference type="SAM" id="MobiDB-lite"/>
    </source>
</evidence>
<dbReference type="GO" id="GO:0017136">
    <property type="term" value="F:histone deacetylase activity, NAD-dependent"/>
    <property type="evidence" value="ECO:0007669"/>
    <property type="project" value="TreeGrafter"/>
</dbReference>
<dbReference type="Pfam" id="PF02146">
    <property type="entry name" value="SIR2"/>
    <property type="match status" value="1"/>
</dbReference>
<feature type="binding site" evidence="3">
    <location>
        <position position="215"/>
    </location>
    <ligand>
        <name>Zn(2+)</name>
        <dbReference type="ChEBI" id="CHEBI:29105"/>
    </ligand>
</feature>
<dbReference type="EMBL" id="CP151504">
    <property type="protein sequence ID" value="WZN61638.1"/>
    <property type="molecule type" value="Genomic_DNA"/>
</dbReference>
<dbReference type="GO" id="GO:0005634">
    <property type="term" value="C:nucleus"/>
    <property type="evidence" value="ECO:0007669"/>
    <property type="project" value="TreeGrafter"/>
</dbReference>
<feature type="binding site" evidence="3">
    <location>
        <position position="184"/>
    </location>
    <ligand>
        <name>Zn(2+)</name>
        <dbReference type="ChEBI" id="CHEBI:29105"/>
    </ligand>
</feature>
<name>A0AAX4P6E8_9CHLO</name>
<dbReference type="InterPro" id="IPR003000">
    <property type="entry name" value="Sirtuin"/>
</dbReference>
<evidence type="ECO:0000259" key="5">
    <source>
        <dbReference type="PROSITE" id="PS50305"/>
    </source>
</evidence>
<feature type="binding site" evidence="3">
    <location>
        <position position="212"/>
    </location>
    <ligand>
        <name>Zn(2+)</name>
        <dbReference type="ChEBI" id="CHEBI:29105"/>
    </ligand>
</feature>
<keyword evidence="3" id="KW-0479">Metal-binding</keyword>
<proteinExistence type="predicted"/>
<evidence type="ECO:0000256" key="3">
    <source>
        <dbReference type="PROSITE-ProRule" id="PRU00236"/>
    </source>
</evidence>
<feature type="region of interest" description="Disordered" evidence="4">
    <location>
        <begin position="1"/>
        <end position="35"/>
    </location>
</feature>
<evidence type="ECO:0000313" key="7">
    <source>
        <dbReference type="Proteomes" id="UP001472866"/>
    </source>
</evidence>
<gene>
    <name evidence="6" type="ORF">HKI87_04g31730</name>
</gene>
<feature type="binding site" evidence="3">
    <location>
        <position position="189"/>
    </location>
    <ligand>
        <name>Zn(2+)</name>
        <dbReference type="ChEBI" id="CHEBI:29105"/>
    </ligand>
</feature>
<dbReference type="PROSITE" id="PS50305">
    <property type="entry name" value="SIRTUIN"/>
    <property type="match status" value="1"/>
</dbReference>
<dbReference type="SUPFAM" id="SSF52467">
    <property type="entry name" value="DHS-like NAD/FAD-binding domain"/>
    <property type="match status" value="1"/>
</dbReference>
<evidence type="ECO:0000313" key="6">
    <source>
        <dbReference type="EMBL" id="WZN61638.1"/>
    </source>
</evidence>
<dbReference type="AlphaFoldDB" id="A0AAX4P6E8"/>
<protein>
    <submittedName>
        <fullName evidence="6">NAD-dependent deacetylase Sir2</fullName>
    </submittedName>
</protein>
<keyword evidence="2" id="KW-0520">NAD</keyword>
<dbReference type="Gene3D" id="3.30.1600.10">
    <property type="entry name" value="SIR2/SIRT2 'Small Domain"/>
    <property type="match status" value="1"/>
</dbReference>
<feature type="domain" description="Deacetylase sirtuin-type" evidence="5">
    <location>
        <begin position="34"/>
        <end position="327"/>
    </location>
</feature>
<dbReference type="PANTHER" id="PTHR11085:SF10">
    <property type="entry name" value="NAD-DEPENDENT PROTEIN DEACYLASE SIRTUIN-5, MITOCHONDRIAL-RELATED"/>
    <property type="match status" value="1"/>
</dbReference>
<dbReference type="InterPro" id="IPR050134">
    <property type="entry name" value="NAD-dep_sirtuin_deacylases"/>
</dbReference>
<dbReference type="PANTHER" id="PTHR11085">
    <property type="entry name" value="NAD-DEPENDENT PROTEIN DEACYLASE SIRTUIN-5, MITOCHONDRIAL-RELATED"/>
    <property type="match status" value="1"/>
</dbReference>
<dbReference type="GO" id="GO:0070403">
    <property type="term" value="F:NAD+ binding"/>
    <property type="evidence" value="ECO:0007669"/>
    <property type="project" value="InterPro"/>
</dbReference>
<evidence type="ECO:0000256" key="1">
    <source>
        <dbReference type="ARBA" id="ARBA00022679"/>
    </source>
</evidence>
<dbReference type="InterPro" id="IPR029035">
    <property type="entry name" value="DHS-like_NAD/FAD-binding_dom"/>
</dbReference>
<keyword evidence="3" id="KW-0862">Zinc</keyword>
<sequence length="327" mass="35666">MGRGVGTPSTGRSQGAEEAMASPSGRTLRKRKSLDKDQRRLDDLAEFFQIAAEAKSVLVFSGSGMSASAGLSTFTSPGGLYERAKKRFKVKDGIMLFCDSFYRKRGKDVRKVMGEIFFEATSSCPTLAHEALGRLEASGRLLRHYTMNVDGLHRLVDGMTTWSGRRDCPGKTVELHGCCREIVCTNESCPKQASDMTVEQGKAFRRGLDVLCEGCKGAVRPKIMLYDDSQSELITPDVVMEVMDADILGADLILWVGISFQQSASLEYFRNVSRVIKECGREGDVAQAIVNPCEESHFNAISGAGALLDDLKIIQVVSNANSVLADL</sequence>
<reference evidence="6 7" key="1">
    <citation type="submission" date="2024-03" db="EMBL/GenBank/DDBJ databases">
        <title>Complete genome sequence of the green alga Chloropicon roscoffensis RCC1871.</title>
        <authorList>
            <person name="Lemieux C."/>
            <person name="Pombert J.-F."/>
            <person name="Otis C."/>
            <person name="Turmel M."/>
        </authorList>
    </citation>
    <scope>NUCLEOTIDE SEQUENCE [LARGE SCALE GENOMIC DNA]</scope>
    <source>
        <strain evidence="6 7">RCC1871</strain>
    </source>
</reference>